<evidence type="ECO:0000313" key="2">
    <source>
        <dbReference type="EMBL" id="CAE8581119.1"/>
    </source>
</evidence>
<keyword evidence="5" id="KW-1185">Reference proteome</keyword>
<feature type="non-terminal residue" evidence="3">
    <location>
        <position position="147"/>
    </location>
</feature>
<accession>A0A813LGP6</accession>
<evidence type="ECO:0000313" key="5">
    <source>
        <dbReference type="Proteomes" id="UP000654075"/>
    </source>
</evidence>
<evidence type="ECO:0008006" key="6">
    <source>
        <dbReference type="Google" id="ProtNLM"/>
    </source>
</evidence>
<dbReference type="EMBL" id="CAJNNV010000024">
    <property type="protein sequence ID" value="CAE8581119.1"/>
    <property type="molecule type" value="Genomic_DNA"/>
</dbReference>
<organism evidence="3 4">
    <name type="scientific">Polarella glacialis</name>
    <name type="common">Dinoflagellate</name>
    <dbReference type="NCBI Taxonomy" id="89957"/>
    <lineage>
        <taxon>Eukaryota</taxon>
        <taxon>Sar</taxon>
        <taxon>Alveolata</taxon>
        <taxon>Dinophyceae</taxon>
        <taxon>Suessiales</taxon>
        <taxon>Suessiaceae</taxon>
        <taxon>Polarella</taxon>
    </lineage>
</organism>
<dbReference type="OrthoDB" id="10589125at2759"/>
<feature type="chain" id="PRO_5036408979" description="Sushi domain-containing protein" evidence="1">
    <location>
        <begin position="27"/>
        <end position="147"/>
    </location>
</feature>
<dbReference type="Proteomes" id="UP000654075">
    <property type="component" value="Unassembled WGS sequence"/>
</dbReference>
<dbReference type="Proteomes" id="UP000626109">
    <property type="component" value="Unassembled WGS sequence"/>
</dbReference>
<gene>
    <name evidence="2" type="ORF">PGLA1383_LOCUS149</name>
    <name evidence="3" type="ORF">PGLA2088_LOCUS46892</name>
</gene>
<dbReference type="AlphaFoldDB" id="A0A813LGP6"/>
<proteinExistence type="predicted"/>
<protein>
    <recommendedName>
        <fullName evidence="6">Sushi domain-containing protein</fullName>
    </recommendedName>
</protein>
<evidence type="ECO:0000313" key="4">
    <source>
        <dbReference type="Proteomes" id="UP000626109"/>
    </source>
</evidence>
<evidence type="ECO:0000313" key="3">
    <source>
        <dbReference type="EMBL" id="CAE8733564.1"/>
    </source>
</evidence>
<keyword evidence="1" id="KW-0732">Signal</keyword>
<reference evidence="3" key="1">
    <citation type="submission" date="2021-02" db="EMBL/GenBank/DDBJ databases">
        <authorList>
            <person name="Dougan E. K."/>
            <person name="Rhodes N."/>
            <person name="Thang M."/>
            <person name="Chan C."/>
        </authorList>
    </citation>
    <scope>NUCLEOTIDE SEQUENCE</scope>
</reference>
<name>A0A813LGP6_POLGL</name>
<dbReference type="EMBL" id="CAJNNW010036357">
    <property type="protein sequence ID" value="CAE8733564.1"/>
    <property type="molecule type" value="Genomic_DNA"/>
</dbReference>
<sequence length="147" mass="16099">ASCLPFLKPSLAVAFLVNFPVARTSTDCPMPQVQWSSLAGSCQEARGKSTGHKVPDGSRCIPWCASGYAADEDFLLCQGGLFTPRATFGCLVQETVGVQAPDDLPISRCMEDMDACSFQRLQYSTHLAQAGDWEGIDENWRPKWPPR</sequence>
<feature type="signal peptide" evidence="1">
    <location>
        <begin position="1"/>
        <end position="26"/>
    </location>
</feature>
<comment type="caution">
    <text evidence="3">The sequence shown here is derived from an EMBL/GenBank/DDBJ whole genome shotgun (WGS) entry which is preliminary data.</text>
</comment>
<evidence type="ECO:0000256" key="1">
    <source>
        <dbReference type="SAM" id="SignalP"/>
    </source>
</evidence>